<accession>A0A6A4RMP7</accession>
<proteinExistence type="predicted"/>
<feature type="transmembrane region" description="Helical" evidence="1">
    <location>
        <begin position="109"/>
        <end position="126"/>
    </location>
</feature>
<evidence type="ECO:0000313" key="2">
    <source>
        <dbReference type="EMBL" id="KAE9631419.1"/>
    </source>
</evidence>
<comment type="caution">
    <text evidence="2">The sequence shown here is derived from an EMBL/GenBank/DDBJ whole genome shotgun (WGS) entry which is preliminary data.</text>
</comment>
<dbReference type="Proteomes" id="UP000441586">
    <property type="component" value="Unassembled WGS sequence"/>
</dbReference>
<sequence length="337" mass="36422">MTALREYQRLEAAGLWRANREDQRRNVIVSIGDATLTITNMQDQPLAHWSLAAVERQNPGQYPAVFHPDGDPGETLELAEDETAMLEAIEKLQLAIEGARAHPGRLRTVSVLGSLSLIAALLVFWLPGAMMRHTVSVVPEIKRKAIGQALLGRIERVSGQVCSTPETAPILIRLAERTGARQIVVLRAGVTSSLHLPGDIILLNRSLIEDHEDPAVAAGAVLIERARAQAKDPLAEVLNSGGVLASFRLLTTGKLDRSSLDRYAEAMVSAPRPEVPEEKILAAFAQAAIPSTPYAYAQDITGEAVLGLIEADPMAGRILEPVLNDRDWVQLQSICGA</sequence>
<dbReference type="EMBL" id="WSFO01000002">
    <property type="protein sequence ID" value="KAE9631419.1"/>
    <property type="molecule type" value="Genomic_DNA"/>
</dbReference>
<dbReference type="RefSeq" id="WP_158977126.1">
    <property type="nucleotide sequence ID" value="NZ_WSFO01000002.1"/>
</dbReference>
<protein>
    <submittedName>
        <fullName evidence="2">Uncharacterized protein</fullName>
    </submittedName>
</protein>
<dbReference type="AlphaFoldDB" id="A0A6A4RMP7"/>
<keyword evidence="1" id="KW-0472">Membrane</keyword>
<evidence type="ECO:0000313" key="3">
    <source>
        <dbReference type="Proteomes" id="UP000441586"/>
    </source>
</evidence>
<keyword evidence="1" id="KW-1133">Transmembrane helix</keyword>
<keyword evidence="1" id="KW-0812">Transmembrane</keyword>
<gene>
    <name evidence="2" type="ORF">GP644_03610</name>
</gene>
<reference evidence="2 3" key="1">
    <citation type="submission" date="2019-12" db="EMBL/GenBank/DDBJ databases">
        <authorList>
            <person name="Zhang Y.-J."/>
        </authorList>
    </citation>
    <scope>NUCLEOTIDE SEQUENCE [LARGE SCALE GENOMIC DNA]</scope>
    <source>
        <strain evidence="2 3">H18S-6</strain>
    </source>
</reference>
<evidence type="ECO:0000256" key="1">
    <source>
        <dbReference type="SAM" id="Phobius"/>
    </source>
</evidence>
<name>A0A6A4RMP7_9RHOB</name>
<organism evidence="2 3">
    <name type="scientific">Parasedimentitalea maritima</name>
    <dbReference type="NCBI Taxonomy" id="2578117"/>
    <lineage>
        <taxon>Bacteria</taxon>
        <taxon>Pseudomonadati</taxon>
        <taxon>Pseudomonadota</taxon>
        <taxon>Alphaproteobacteria</taxon>
        <taxon>Rhodobacterales</taxon>
        <taxon>Paracoccaceae</taxon>
        <taxon>Parasedimentitalea</taxon>
    </lineage>
</organism>